<dbReference type="SUPFAM" id="SSF55874">
    <property type="entry name" value="ATPase domain of HSP90 chaperone/DNA topoisomerase II/histidine kinase"/>
    <property type="match status" value="1"/>
</dbReference>
<sequence length="482" mass="52602">MTEARLFDLNIEKILESWESAHAVRELIANAIDEQQLSGTADIQVMKADDGDWVIRDFGRGLRYEHFTQNENMEKLHNTGKVIGKFGVGLKDAMATLHRNNVSVVILSAYGEITLAEVAKRDFDDVITLHAAVQPAPDPAMIGTKVILSDLSDEQMAKAMGFFLRFSDEEVLETTRIGDILRRKPGQSARIYVAGLLVAEEDNFAFSYNITALTEPMRKALNRERTNVGRTAYTDRVRQMLLNASANEIAEELASQLQALQSGSGSDEVRWKDVAIHAVRILSGSGNYLFVTAGQLMTNASSVDHARNDGIEIITIPDIIQQEVGGMTDIRGEPIRDLGLYQAEWNDSFEFDFVEAGALTVAERSIFEKAGAIAELVGGLPGQVNSVRVSNTMRVDFATGSDALGLWDGSTNSIVIHRNQLSSVSDFAGTLLHEIVHAQTGYDDVTRGFEKALTDVLGLTAAAALSTPSRPRSLLGGLFGRA</sequence>
<dbReference type="KEGG" id="cna:AB433_19095"/>
<dbReference type="AlphaFoldDB" id="A0A0G3XNP4"/>
<dbReference type="Pfam" id="PF25856">
    <property type="entry name" value="MPN635_N"/>
    <property type="match status" value="1"/>
</dbReference>
<protein>
    <recommendedName>
        <fullName evidence="1">MPN635 N-terminal domain-containing protein</fullName>
    </recommendedName>
</protein>
<evidence type="ECO:0000313" key="2">
    <source>
        <dbReference type="EMBL" id="AKM12239.1"/>
    </source>
</evidence>
<keyword evidence="2" id="KW-0614">Plasmid</keyword>
<dbReference type="InterPro" id="IPR058987">
    <property type="entry name" value="MPN635_N"/>
</dbReference>
<geneLocation type="plasmid" evidence="2 3">
    <name>p2</name>
</geneLocation>
<dbReference type="Proteomes" id="UP000035287">
    <property type="component" value="Plasmid p2"/>
</dbReference>
<dbReference type="PATRIC" id="fig|1348774.3.peg.4028"/>
<dbReference type="RefSeq" id="WP_047824690.1">
    <property type="nucleotide sequence ID" value="NZ_CP011772.1"/>
</dbReference>
<evidence type="ECO:0000313" key="3">
    <source>
        <dbReference type="Proteomes" id="UP000035287"/>
    </source>
</evidence>
<dbReference type="InterPro" id="IPR036890">
    <property type="entry name" value="HATPase_C_sf"/>
</dbReference>
<organism evidence="2 3">
    <name type="scientific">Croceicoccus naphthovorans</name>
    <dbReference type="NCBI Taxonomy" id="1348774"/>
    <lineage>
        <taxon>Bacteria</taxon>
        <taxon>Pseudomonadati</taxon>
        <taxon>Pseudomonadota</taxon>
        <taxon>Alphaproteobacteria</taxon>
        <taxon>Sphingomonadales</taxon>
        <taxon>Erythrobacteraceae</taxon>
        <taxon>Croceicoccus</taxon>
    </lineage>
</organism>
<dbReference type="OrthoDB" id="5241077at2"/>
<evidence type="ECO:0000259" key="1">
    <source>
        <dbReference type="Pfam" id="PF25856"/>
    </source>
</evidence>
<reference evidence="2 3" key="1">
    <citation type="submission" date="2015-06" db="EMBL/GenBank/DDBJ databases">
        <authorList>
            <person name="Zeng Y."/>
            <person name="Huang Y."/>
        </authorList>
    </citation>
    <scope>NUCLEOTIDE SEQUENCE [LARGE SCALE GENOMIC DNA]</scope>
    <source>
        <strain evidence="2 3">PQ-2</strain>
        <plasmid evidence="2 3">p2</plasmid>
    </source>
</reference>
<gene>
    <name evidence="2" type="ORF">AB433_19095</name>
</gene>
<proteinExistence type="predicted"/>
<keyword evidence="3" id="KW-1185">Reference proteome</keyword>
<name>A0A0G3XNP4_9SPHN</name>
<accession>A0A0G3XNP4</accession>
<feature type="domain" description="MPN635 N-terminal" evidence="1">
    <location>
        <begin position="154"/>
        <end position="245"/>
    </location>
</feature>
<dbReference type="Gene3D" id="3.30.565.10">
    <property type="entry name" value="Histidine kinase-like ATPase, C-terminal domain"/>
    <property type="match status" value="1"/>
</dbReference>
<dbReference type="EMBL" id="CP011772">
    <property type="protein sequence ID" value="AKM12239.1"/>
    <property type="molecule type" value="Genomic_DNA"/>
</dbReference>